<keyword evidence="2" id="KW-0732">Signal</keyword>
<proteinExistence type="predicted"/>
<evidence type="ECO:0000313" key="3">
    <source>
        <dbReference type="EMBL" id="REC57598.1"/>
    </source>
</evidence>
<dbReference type="AlphaFoldDB" id="A0A3D9BVT6"/>
<reference evidence="3 4" key="1">
    <citation type="journal article" date="2017" name="Int. J. Syst. Evol. Microbiol.">
        <title>Rhodosalinus sediminis gen. nov., sp. nov., isolated from marine saltern.</title>
        <authorList>
            <person name="Guo L.Y."/>
            <person name="Ling S.K."/>
            <person name="Li C.M."/>
            <person name="Chen G.J."/>
            <person name="Du Z.J."/>
        </authorList>
    </citation>
    <scope>NUCLEOTIDE SEQUENCE [LARGE SCALE GENOMIC DNA]</scope>
    <source>
        <strain evidence="3 4">WDN1C137</strain>
    </source>
</reference>
<protein>
    <submittedName>
        <fullName evidence="3">Invasion associated locus B family protein</fullName>
    </submittedName>
</protein>
<name>A0A3D9BVT6_9RHOB</name>
<dbReference type="RefSeq" id="WP_115979178.1">
    <property type="nucleotide sequence ID" value="NZ_CAJXNW010000016.1"/>
</dbReference>
<comment type="caution">
    <text evidence="3">The sequence shown here is derived from an EMBL/GenBank/DDBJ whole genome shotgun (WGS) entry which is preliminary data.</text>
</comment>
<dbReference type="Proteomes" id="UP000257131">
    <property type="component" value="Unassembled WGS sequence"/>
</dbReference>
<evidence type="ECO:0000256" key="1">
    <source>
        <dbReference type="SAM" id="MobiDB-lite"/>
    </source>
</evidence>
<dbReference type="EMBL" id="QOHR01000006">
    <property type="protein sequence ID" value="REC57598.1"/>
    <property type="molecule type" value="Genomic_DNA"/>
</dbReference>
<feature type="chain" id="PRO_5017619176" evidence="2">
    <location>
        <begin position="18"/>
        <end position="203"/>
    </location>
</feature>
<evidence type="ECO:0000313" key="4">
    <source>
        <dbReference type="Proteomes" id="UP000257131"/>
    </source>
</evidence>
<evidence type="ECO:0000256" key="2">
    <source>
        <dbReference type="SAM" id="SignalP"/>
    </source>
</evidence>
<organism evidence="3 4">
    <name type="scientific">Rhodosalinus sediminis</name>
    <dbReference type="NCBI Taxonomy" id="1940533"/>
    <lineage>
        <taxon>Bacteria</taxon>
        <taxon>Pseudomonadati</taxon>
        <taxon>Pseudomonadota</taxon>
        <taxon>Alphaproteobacteria</taxon>
        <taxon>Rhodobacterales</taxon>
        <taxon>Paracoccaceae</taxon>
        <taxon>Rhodosalinus</taxon>
    </lineage>
</organism>
<dbReference type="OrthoDB" id="9797912at2"/>
<keyword evidence="4" id="KW-1185">Reference proteome</keyword>
<feature type="region of interest" description="Disordered" evidence="1">
    <location>
        <begin position="27"/>
        <end position="51"/>
    </location>
</feature>
<gene>
    <name evidence="3" type="ORF">DRV84_07025</name>
</gene>
<dbReference type="Pfam" id="PF06776">
    <property type="entry name" value="IalB"/>
    <property type="match status" value="1"/>
</dbReference>
<sequence>MQSTRLPLTLAALAALAAPLAAQEADAPADGAAGAEPAQTDTPGADLSLGTADVGSTYVEEEVGDWQIQCIRTEQGEDPCTLYQLLTDEQDNPVAEVSIFRLPEGGRAEAGATVIAPLETLLTEQLRIAVDGGQGKRYPFSFCNPVGCYARIGLTASDVEAYKRGAAAQVTIVPFAAPDQTVTLEMSLTGFTDGYDKISVLEN</sequence>
<dbReference type="InterPro" id="IPR038696">
    <property type="entry name" value="IalB_sf"/>
</dbReference>
<dbReference type="Gene3D" id="2.60.40.1880">
    <property type="entry name" value="Invasion associated locus B (IalB) protein"/>
    <property type="match status" value="1"/>
</dbReference>
<feature type="signal peptide" evidence="2">
    <location>
        <begin position="1"/>
        <end position="17"/>
    </location>
</feature>
<feature type="compositionally biased region" description="Low complexity" evidence="1">
    <location>
        <begin position="27"/>
        <end position="40"/>
    </location>
</feature>
<dbReference type="InterPro" id="IPR010642">
    <property type="entry name" value="Invasion_prot_B"/>
</dbReference>
<accession>A0A3D9BVT6</accession>